<protein>
    <recommendedName>
        <fullName evidence="5 13">Hypoxanthine phosphoribosyltransferase</fullName>
        <ecNumber evidence="5 13">2.4.2.8</ecNumber>
    </recommendedName>
</protein>
<evidence type="ECO:0000256" key="7">
    <source>
        <dbReference type="ARBA" id="ARBA00022676"/>
    </source>
</evidence>
<evidence type="ECO:0000259" key="14">
    <source>
        <dbReference type="Pfam" id="PF00156"/>
    </source>
</evidence>
<evidence type="ECO:0000313" key="15">
    <source>
        <dbReference type="EMBL" id="KAK9833764.1"/>
    </source>
</evidence>
<evidence type="ECO:0000256" key="11">
    <source>
        <dbReference type="ARBA" id="ARBA00022741"/>
    </source>
</evidence>
<organism evidence="15 16">
    <name type="scientific">Apatococcus lobatus</name>
    <dbReference type="NCBI Taxonomy" id="904363"/>
    <lineage>
        <taxon>Eukaryota</taxon>
        <taxon>Viridiplantae</taxon>
        <taxon>Chlorophyta</taxon>
        <taxon>core chlorophytes</taxon>
        <taxon>Trebouxiophyceae</taxon>
        <taxon>Chlorellales</taxon>
        <taxon>Chlorellaceae</taxon>
        <taxon>Apatococcus</taxon>
    </lineage>
</organism>
<evidence type="ECO:0000256" key="2">
    <source>
        <dbReference type="ARBA" id="ARBA00004496"/>
    </source>
</evidence>
<keyword evidence="10 13" id="KW-0660">Purine salvage</keyword>
<sequence length="224" mass="24584">MIAQAHLASLSGWCKTSRLRSEECAISVFPAFQRSAAARAGMERHADITEVLFSEQNIKTRVAEMGQQLASDYQHKQPLVLGVLSGSFIFMADLVRCIQPPPSGLHVDFARAQSYAGKATWSSGEVHTIMGKLPIQNRHIILVEDIVDSGQTTKNLIIGLKKAGVASCALVALLNKTSRRVENVDVALQGFECPDKFVVGYGLDFDEEYRSLPFIGVLRPECYS</sequence>
<dbReference type="NCBIfam" id="TIGR01203">
    <property type="entry name" value="HGPRTase"/>
    <property type="match status" value="1"/>
</dbReference>
<dbReference type="CDD" id="cd06223">
    <property type="entry name" value="PRTases_typeI"/>
    <property type="match status" value="1"/>
</dbReference>
<dbReference type="GO" id="GO:0004422">
    <property type="term" value="F:hypoxanthine phosphoribosyltransferase activity"/>
    <property type="evidence" value="ECO:0007669"/>
    <property type="project" value="InterPro"/>
</dbReference>
<dbReference type="EC" id="2.4.2.8" evidence="5 13"/>
<keyword evidence="9 13" id="KW-0479">Metal-binding</keyword>
<keyword evidence="12 13" id="KW-0460">Magnesium</keyword>
<comment type="cofactor">
    <cofactor evidence="1 13">
        <name>Mg(2+)</name>
        <dbReference type="ChEBI" id="CHEBI:18420"/>
    </cofactor>
</comment>
<dbReference type="GO" id="GO:0032264">
    <property type="term" value="P:IMP salvage"/>
    <property type="evidence" value="ECO:0007669"/>
    <property type="project" value="TreeGrafter"/>
</dbReference>
<comment type="similarity">
    <text evidence="4 13">Belongs to the purine/pyrimidine phosphoribosyltransferase family.</text>
</comment>
<dbReference type="SUPFAM" id="SSF53271">
    <property type="entry name" value="PRTase-like"/>
    <property type="match status" value="1"/>
</dbReference>
<dbReference type="GO" id="GO:0005829">
    <property type="term" value="C:cytosol"/>
    <property type="evidence" value="ECO:0007669"/>
    <property type="project" value="TreeGrafter"/>
</dbReference>
<dbReference type="Proteomes" id="UP001438707">
    <property type="component" value="Unassembled WGS sequence"/>
</dbReference>
<keyword evidence="6 13" id="KW-0963">Cytoplasm</keyword>
<dbReference type="GO" id="GO:0006178">
    <property type="term" value="P:guanine salvage"/>
    <property type="evidence" value="ECO:0007669"/>
    <property type="project" value="TreeGrafter"/>
</dbReference>
<dbReference type="InterPro" id="IPR005904">
    <property type="entry name" value="Hxn_phspho_trans"/>
</dbReference>
<evidence type="ECO:0000256" key="8">
    <source>
        <dbReference type="ARBA" id="ARBA00022679"/>
    </source>
</evidence>
<keyword evidence="16" id="KW-1185">Reference proteome</keyword>
<reference evidence="15 16" key="1">
    <citation type="journal article" date="2024" name="Nat. Commun.">
        <title>Phylogenomics reveals the evolutionary origins of lichenization in chlorophyte algae.</title>
        <authorList>
            <person name="Puginier C."/>
            <person name="Libourel C."/>
            <person name="Otte J."/>
            <person name="Skaloud P."/>
            <person name="Haon M."/>
            <person name="Grisel S."/>
            <person name="Petersen M."/>
            <person name="Berrin J.G."/>
            <person name="Delaux P.M."/>
            <person name="Dal Grande F."/>
            <person name="Keller J."/>
        </authorList>
    </citation>
    <scope>NUCLEOTIDE SEQUENCE [LARGE SCALE GENOMIC DNA]</scope>
    <source>
        <strain evidence="15 16">SAG 2145</strain>
    </source>
</reference>
<keyword evidence="7 13" id="KW-0328">Glycosyltransferase</keyword>
<evidence type="ECO:0000256" key="10">
    <source>
        <dbReference type="ARBA" id="ARBA00022726"/>
    </source>
</evidence>
<dbReference type="Pfam" id="PF00156">
    <property type="entry name" value="Pribosyltran"/>
    <property type="match status" value="1"/>
</dbReference>
<dbReference type="GO" id="GO:0006166">
    <property type="term" value="P:purine ribonucleoside salvage"/>
    <property type="evidence" value="ECO:0007669"/>
    <property type="project" value="UniProtKB-KW"/>
</dbReference>
<evidence type="ECO:0000256" key="4">
    <source>
        <dbReference type="ARBA" id="ARBA00008391"/>
    </source>
</evidence>
<dbReference type="EMBL" id="JALJOS010000010">
    <property type="protein sequence ID" value="KAK9833764.1"/>
    <property type="molecule type" value="Genomic_DNA"/>
</dbReference>
<evidence type="ECO:0000256" key="13">
    <source>
        <dbReference type="RuleBase" id="RU364099"/>
    </source>
</evidence>
<proteinExistence type="inferred from homology"/>
<keyword evidence="8 13" id="KW-0808">Transferase</keyword>
<comment type="pathway">
    <text evidence="3 13">Purine metabolism; IMP biosynthesis via salvage pathway; IMP from hypoxanthine: step 1/1.</text>
</comment>
<dbReference type="InterPro" id="IPR000836">
    <property type="entry name" value="PRTase_dom"/>
</dbReference>
<dbReference type="PANTHER" id="PTHR43340">
    <property type="entry name" value="HYPOXANTHINE-GUANINE PHOSPHORIBOSYLTRANSFERASE"/>
    <property type="match status" value="1"/>
</dbReference>
<evidence type="ECO:0000256" key="9">
    <source>
        <dbReference type="ARBA" id="ARBA00022723"/>
    </source>
</evidence>
<evidence type="ECO:0000256" key="5">
    <source>
        <dbReference type="ARBA" id="ARBA00011895"/>
    </source>
</evidence>
<dbReference type="PANTHER" id="PTHR43340:SF1">
    <property type="entry name" value="HYPOXANTHINE PHOSPHORIBOSYLTRANSFERASE"/>
    <property type="match status" value="1"/>
</dbReference>
<keyword evidence="11 13" id="KW-0547">Nucleotide-binding</keyword>
<comment type="catalytic activity">
    <reaction evidence="13">
        <text>IMP + diphosphate = hypoxanthine + 5-phospho-alpha-D-ribose 1-diphosphate</text>
        <dbReference type="Rhea" id="RHEA:17973"/>
        <dbReference type="ChEBI" id="CHEBI:17368"/>
        <dbReference type="ChEBI" id="CHEBI:33019"/>
        <dbReference type="ChEBI" id="CHEBI:58017"/>
        <dbReference type="ChEBI" id="CHEBI:58053"/>
        <dbReference type="EC" id="2.4.2.8"/>
    </reaction>
</comment>
<evidence type="ECO:0000256" key="3">
    <source>
        <dbReference type="ARBA" id="ARBA00004669"/>
    </source>
</evidence>
<dbReference type="InterPro" id="IPR029057">
    <property type="entry name" value="PRTase-like"/>
</dbReference>
<dbReference type="AlphaFoldDB" id="A0AAW1RJ00"/>
<name>A0AAW1RJ00_9CHLO</name>
<dbReference type="GO" id="GO:0000166">
    <property type="term" value="F:nucleotide binding"/>
    <property type="evidence" value="ECO:0007669"/>
    <property type="project" value="UniProtKB-KW"/>
</dbReference>
<gene>
    <name evidence="15" type="ORF">WJX74_005219</name>
</gene>
<evidence type="ECO:0000256" key="6">
    <source>
        <dbReference type="ARBA" id="ARBA00022490"/>
    </source>
</evidence>
<comment type="subcellular location">
    <subcellularLocation>
        <location evidence="2 13">Cytoplasm</location>
    </subcellularLocation>
</comment>
<dbReference type="GO" id="GO:0000287">
    <property type="term" value="F:magnesium ion binding"/>
    <property type="evidence" value="ECO:0007669"/>
    <property type="project" value="TreeGrafter"/>
</dbReference>
<feature type="domain" description="Phosphoribosyltransferase" evidence="14">
    <location>
        <begin position="54"/>
        <end position="205"/>
    </location>
</feature>
<dbReference type="GO" id="GO:0032263">
    <property type="term" value="P:GMP salvage"/>
    <property type="evidence" value="ECO:0007669"/>
    <property type="project" value="TreeGrafter"/>
</dbReference>
<evidence type="ECO:0000313" key="16">
    <source>
        <dbReference type="Proteomes" id="UP001438707"/>
    </source>
</evidence>
<dbReference type="Gene3D" id="3.40.50.2020">
    <property type="match status" value="1"/>
</dbReference>
<evidence type="ECO:0000256" key="12">
    <source>
        <dbReference type="ARBA" id="ARBA00022842"/>
    </source>
</evidence>
<evidence type="ECO:0000256" key="1">
    <source>
        <dbReference type="ARBA" id="ARBA00001946"/>
    </source>
</evidence>
<accession>A0AAW1RJ00</accession>
<dbReference type="GO" id="GO:0046100">
    <property type="term" value="P:hypoxanthine metabolic process"/>
    <property type="evidence" value="ECO:0007669"/>
    <property type="project" value="TreeGrafter"/>
</dbReference>
<comment type="caution">
    <text evidence="15">The sequence shown here is derived from an EMBL/GenBank/DDBJ whole genome shotgun (WGS) entry which is preliminary data.</text>
</comment>
<dbReference type="InterPro" id="IPR050408">
    <property type="entry name" value="HGPRT"/>
</dbReference>